<dbReference type="VEuPathDB" id="TrichDB:TRFO_18050"/>
<dbReference type="InterPro" id="IPR029052">
    <property type="entry name" value="Metallo-depent_PP-like"/>
</dbReference>
<dbReference type="PANTHER" id="PTHR12905">
    <property type="entry name" value="METALLOPHOSPHOESTERASE"/>
    <property type="match status" value="1"/>
</dbReference>
<comment type="caution">
    <text evidence="2">The sequence shown here is derived from an EMBL/GenBank/DDBJ whole genome shotgun (WGS) entry which is preliminary data.</text>
</comment>
<organism evidence="2 3">
    <name type="scientific">Tritrichomonas foetus</name>
    <dbReference type="NCBI Taxonomy" id="1144522"/>
    <lineage>
        <taxon>Eukaryota</taxon>
        <taxon>Metamonada</taxon>
        <taxon>Parabasalia</taxon>
        <taxon>Tritrichomonadida</taxon>
        <taxon>Tritrichomonadidae</taxon>
        <taxon>Tritrichomonas</taxon>
    </lineage>
</organism>
<gene>
    <name evidence="2" type="ORF">TRFO_18050</name>
</gene>
<dbReference type="AlphaFoldDB" id="A0A1J4KM01"/>
<evidence type="ECO:0000259" key="1">
    <source>
        <dbReference type="Pfam" id="PF00149"/>
    </source>
</evidence>
<dbReference type="OrthoDB" id="630188at2759"/>
<evidence type="ECO:0000313" key="2">
    <source>
        <dbReference type="EMBL" id="OHT12243.1"/>
    </source>
</evidence>
<name>A0A1J4KM01_9EUKA</name>
<accession>A0A1J4KM01</accession>
<dbReference type="SUPFAM" id="SSF56300">
    <property type="entry name" value="Metallo-dependent phosphatases"/>
    <property type="match status" value="1"/>
</dbReference>
<proteinExistence type="predicted"/>
<dbReference type="InterPro" id="IPR004843">
    <property type="entry name" value="Calcineurin-like_PHP"/>
</dbReference>
<protein>
    <submittedName>
        <fullName evidence="2">Ser/Thr protein phosphatase family protein</fullName>
    </submittedName>
</protein>
<reference evidence="2" key="1">
    <citation type="submission" date="2016-10" db="EMBL/GenBank/DDBJ databases">
        <authorList>
            <person name="Benchimol M."/>
            <person name="Almeida L.G."/>
            <person name="Vasconcelos A.T."/>
            <person name="Perreira-Neves A."/>
            <person name="Rosa I.A."/>
            <person name="Tasca T."/>
            <person name="Bogo M.R."/>
            <person name="de Souza W."/>
        </authorList>
    </citation>
    <scope>NUCLEOTIDE SEQUENCE [LARGE SCALE GENOMIC DNA]</scope>
    <source>
        <strain evidence="2">K</strain>
    </source>
</reference>
<dbReference type="PANTHER" id="PTHR12905:SF0">
    <property type="entry name" value="CALCINEURIN-LIKE PHOSPHOESTERASE DOMAIN-CONTAINING PROTEIN"/>
    <property type="match status" value="1"/>
</dbReference>
<dbReference type="GeneID" id="94834645"/>
<sequence length="253" mass="28477">MRYNAKVVENPAQPKADGSIRLLCFSDTHGRHEDIDLTSLQPCDLVIFAGDFTMFGDATDASSFREWFHRIKCQHKLLIPGNLDLTFDSQHLEHFRERIESNSDTNIPLESIKPPFLNDPDFIYAEHNEVEICGLKIFASSYTPEFMDFGFQFKGSEEATKIWSAIPEGIDILVTHGPPKDACDKSSSGFRCGSDELRTAIEKVKPALSVFGHIHEAHGSTMIGETLCCNVAMVNERRQIARKPTYIDLIPNK</sequence>
<dbReference type="GO" id="GO:0016787">
    <property type="term" value="F:hydrolase activity"/>
    <property type="evidence" value="ECO:0007669"/>
    <property type="project" value="InterPro"/>
</dbReference>
<dbReference type="Pfam" id="PF00149">
    <property type="entry name" value="Metallophos"/>
    <property type="match status" value="1"/>
</dbReference>
<dbReference type="Proteomes" id="UP000179807">
    <property type="component" value="Unassembled WGS sequence"/>
</dbReference>
<evidence type="ECO:0000313" key="3">
    <source>
        <dbReference type="Proteomes" id="UP000179807"/>
    </source>
</evidence>
<dbReference type="EMBL" id="MLAK01000568">
    <property type="protein sequence ID" value="OHT12243.1"/>
    <property type="molecule type" value="Genomic_DNA"/>
</dbReference>
<keyword evidence="3" id="KW-1185">Reference proteome</keyword>
<feature type="domain" description="Calcineurin-like phosphoesterase" evidence="1">
    <location>
        <begin position="20"/>
        <end position="216"/>
    </location>
</feature>
<dbReference type="RefSeq" id="XP_068365379.1">
    <property type="nucleotide sequence ID" value="XM_068499941.1"/>
</dbReference>
<dbReference type="Gene3D" id="3.60.21.10">
    <property type="match status" value="1"/>
</dbReference>
<dbReference type="InterPro" id="IPR051693">
    <property type="entry name" value="UPF0046_metallophosphoest"/>
</dbReference>
<dbReference type="CDD" id="cd07379">
    <property type="entry name" value="MPP_239FB"/>
    <property type="match status" value="1"/>
</dbReference>